<keyword evidence="1" id="KW-0812">Transmembrane</keyword>
<dbReference type="Gene3D" id="2.160.20.80">
    <property type="entry name" value="E3 ubiquitin-protein ligase SopA"/>
    <property type="match status" value="1"/>
</dbReference>
<evidence type="ECO:0000313" key="3">
    <source>
        <dbReference type="Proteomes" id="UP000237846"/>
    </source>
</evidence>
<reference evidence="2 3" key="1">
    <citation type="submission" date="2018-03" db="EMBL/GenBank/DDBJ databases">
        <title>Genomic Encyclopedia of Archaeal and Bacterial Type Strains, Phase II (KMG-II): from individual species to whole genera.</title>
        <authorList>
            <person name="Goeker M."/>
        </authorList>
    </citation>
    <scope>NUCLEOTIDE SEQUENCE [LARGE SCALE GENOMIC DNA]</scope>
    <source>
        <strain evidence="2 3">DSM 45601</strain>
    </source>
</reference>
<dbReference type="OrthoDB" id="4563217at2"/>
<dbReference type="PANTHER" id="PTHR14136">
    <property type="entry name" value="BTB_POZ DOMAIN-CONTAINING PROTEIN KCTD9"/>
    <property type="match status" value="1"/>
</dbReference>
<keyword evidence="1" id="KW-0472">Membrane</keyword>
<feature type="transmembrane region" description="Helical" evidence="1">
    <location>
        <begin position="62"/>
        <end position="83"/>
    </location>
</feature>
<evidence type="ECO:0000256" key="1">
    <source>
        <dbReference type="SAM" id="Phobius"/>
    </source>
</evidence>
<dbReference type="Proteomes" id="UP000237846">
    <property type="component" value="Unassembled WGS sequence"/>
</dbReference>
<protein>
    <submittedName>
        <fullName evidence="2">Pentapeptide repeat protein</fullName>
    </submittedName>
</protein>
<dbReference type="InterPro" id="IPR051082">
    <property type="entry name" value="Pentapeptide-BTB/POZ_domain"/>
</dbReference>
<dbReference type="PANTHER" id="PTHR14136:SF17">
    <property type="entry name" value="BTB_POZ DOMAIN-CONTAINING PROTEIN KCTD9"/>
    <property type="match status" value="1"/>
</dbReference>
<keyword evidence="1" id="KW-1133">Transmembrane helix</keyword>
<accession>A0A2T0PUW1</accession>
<gene>
    <name evidence="2" type="ORF">CLV72_110278</name>
</gene>
<dbReference type="InterPro" id="IPR001646">
    <property type="entry name" value="5peptide_repeat"/>
</dbReference>
<organism evidence="2 3">
    <name type="scientific">Allonocardiopsis opalescens</name>
    <dbReference type="NCBI Taxonomy" id="1144618"/>
    <lineage>
        <taxon>Bacteria</taxon>
        <taxon>Bacillati</taxon>
        <taxon>Actinomycetota</taxon>
        <taxon>Actinomycetes</taxon>
        <taxon>Streptosporangiales</taxon>
        <taxon>Allonocardiopsis</taxon>
    </lineage>
</organism>
<dbReference type="Pfam" id="PF00805">
    <property type="entry name" value="Pentapeptide"/>
    <property type="match status" value="1"/>
</dbReference>
<sequence length="268" mass="27198">MAERTSAALAWTGGAALCAVLAAAVLAAFGPLPGLVLDATPGAGELAAAERVAAEGDIRNSLLQAVAGLLLVIGAVTAWRQYLVARRQHLLSRHIAVTDAFARAVEQLGSAESAAVRLGGVYALDRVADDDPAERTRVAEILTAFVREHATDGEPPPREAVAALSVLVRRDWPGRLDLDAVALPGARLARARLRGASLRGADLSGADLHGAVLAGAALDGADLRRAELSGADLSGAGLDGARLSAATADSATRWPAGFAPADHGVALG</sequence>
<dbReference type="SUPFAM" id="SSF141571">
    <property type="entry name" value="Pentapeptide repeat-like"/>
    <property type="match status" value="1"/>
</dbReference>
<dbReference type="AlphaFoldDB" id="A0A2T0PUW1"/>
<dbReference type="EMBL" id="PVZC01000010">
    <property type="protein sequence ID" value="PRX92516.1"/>
    <property type="molecule type" value="Genomic_DNA"/>
</dbReference>
<proteinExistence type="predicted"/>
<keyword evidence="3" id="KW-1185">Reference proteome</keyword>
<comment type="caution">
    <text evidence="2">The sequence shown here is derived from an EMBL/GenBank/DDBJ whole genome shotgun (WGS) entry which is preliminary data.</text>
</comment>
<dbReference type="RefSeq" id="WP_106252844.1">
    <property type="nucleotide sequence ID" value="NZ_PVZC01000010.1"/>
</dbReference>
<evidence type="ECO:0000313" key="2">
    <source>
        <dbReference type="EMBL" id="PRX92516.1"/>
    </source>
</evidence>
<name>A0A2T0PUW1_9ACTN</name>